<dbReference type="GO" id="GO:0030976">
    <property type="term" value="F:thiamine pyrophosphate binding"/>
    <property type="evidence" value="ECO:0007669"/>
    <property type="project" value="InterPro"/>
</dbReference>
<gene>
    <name evidence="3" type="ORF">CCHLO57077_00016639</name>
</gene>
<dbReference type="Proteomes" id="UP001160390">
    <property type="component" value="Unassembled WGS sequence"/>
</dbReference>
<dbReference type="EMBL" id="CABFNP030000792">
    <property type="protein sequence ID" value="CAI6087159.1"/>
    <property type="molecule type" value="Genomic_DNA"/>
</dbReference>
<feature type="domain" description="Thiamine pyrophosphate enzyme TPP-binding" evidence="2">
    <location>
        <begin position="78"/>
        <end position="165"/>
    </location>
</feature>
<dbReference type="GO" id="GO:0003984">
    <property type="term" value="F:acetolactate synthase activity"/>
    <property type="evidence" value="ECO:0007669"/>
    <property type="project" value="TreeGrafter"/>
</dbReference>
<dbReference type="GO" id="GO:0009097">
    <property type="term" value="P:isoleucine biosynthetic process"/>
    <property type="evidence" value="ECO:0007669"/>
    <property type="project" value="TreeGrafter"/>
</dbReference>
<dbReference type="InterPro" id="IPR011766">
    <property type="entry name" value="TPP_enzyme_TPP-bd"/>
</dbReference>
<dbReference type="Pfam" id="PF02775">
    <property type="entry name" value="TPP_enzyme_C"/>
    <property type="match status" value="1"/>
</dbReference>
<reference evidence="3" key="1">
    <citation type="submission" date="2023-01" db="EMBL/GenBank/DDBJ databases">
        <authorList>
            <person name="Piombo E."/>
        </authorList>
    </citation>
    <scope>NUCLEOTIDE SEQUENCE</scope>
</reference>
<dbReference type="InterPro" id="IPR029061">
    <property type="entry name" value="THDP-binding"/>
</dbReference>
<dbReference type="Gene3D" id="3.40.50.970">
    <property type="match status" value="1"/>
</dbReference>
<comment type="similarity">
    <text evidence="1">Belongs to the TPP enzyme family.</text>
</comment>
<dbReference type="InterPro" id="IPR045229">
    <property type="entry name" value="TPP_enz"/>
</dbReference>
<dbReference type="SUPFAM" id="SSF52518">
    <property type="entry name" value="Thiamin diphosphate-binding fold (THDP-binding)"/>
    <property type="match status" value="1"/>
</dbReference>
<dbReference type="PANTHER" id="PTHR18968:SF164">
    <property type="entry name" value="PYRUVATE DECARBOXYLASE"/>
    <property type="match status" value="1"/>
</dbReference>
<evidence type="ECO:0000313" key="3">
    <source>
        <dbReference type="EMBL" id="CAI6087159.1"/>
    </source>
</evidence>
<proteinExistence type="inferred from homology"/>
<keyword evidence="4" id="KW-1185">Reference proteome</keyword>
<accession>A0AA35LZP5</accession>
<dbReference type="GO" id="GO:0005948">
    <property type="term" value="C:acetolactate synthase complex"/>
    <property type="evidence" value="ECO:0007669"/>
    <property type="project" value="TreeGrafter"/>
</dbReference>
<comment type="caution">
    <text evidence="3">The sequence shown here is derived from an EMBL/GenBank/DDBJ whole genome shotgun (WGS) entry which is preliminary data.</text>
</comment>
<dbReference type="PANTHER" id="PTHR18968">
    <property type="entry name" value="THIAMINE PYROPHOSPHATE ENZYMES"/>
    <property type="match status" value="1"/>
</dbReference>
<evidence type="ECO:0000259" key="2">
    <source>
        <dbReference type="Pfam" id="PF02775"/>
    </source>
</evidence>
<name>A0AA35LZP5_9HYPO</name>
<dbReference type="AlphaFoldDB" id="A0AA35LZP5"/>
<dbReference type="GO" id="GO:0009099">
    <property type="term" value="P:L-valine biosynthetic process"/>
    <property type="evidence" value="ECO:0007669"/>
    <property type="project" value="TreeGrafter"/>
</dbReference>
<organism evidence="3 4">
    <name type="scientific">Clonostachys chloroleuca</name>
    <dbReference type="NCBI Taxonomy" id="1926264"/>
    <lineage>
        <taxon>Eukaryota</taxon>
        <taxon>Fungi</taxon>
        <taxon>Dikarya</taxon>
        <taxon>Ascomycota</taxon>
        <taxon>Pezizomycotina</taxon>
        <taxon>Sordariomycetes</taxon>
        <taxon>Hypocreomycetidae</taxon>
        <taxon>Hypocreales</taxon>
        <taxon>Bionectriaceae</taxon>
        <taxon>Clonostachys</taxon>
    </lineage>
</organism>
<dbReference type="GO" id="GO:0050660">
    <property type="term" value="F:flavin adenine dinucleotide binding"/>
    <property type="evidence" value="ECO:0007669"/>
    <property type="project" value="TreeGrafter"/>
</dbReference>
<dbReference type="GO" id="GO:0005739">
    <property type="term" value="C:mitochondrion"/>
    <property type="evidence" value="ECO:0007669"/>
    <property type="project" value="TreeGrafter"/>
</dbReference>
<protein>
    <recommendedName>
        <fullName evidence="2">Thiamine pyrophosphate enzyme TPP-binding domain-containing protein</fullName>
    </recommendedName>
</protein>
<sequence>MFHTKRIEAEAETCCKANALTSVEQITANLKVFKALAAMDQSSVEAKRREAFKAKIADIEKHLSLKDTIWAHEAVTNTRFVHDNIRPTKPLSFINCGEGGLGWSGGAALGIKLASDAEAGGEGKGKFVAQIAGDETYLFSVPGSVSWISQRYKIPVLTIALNNKGIC</sequence>
<evidence type="ECO:0000313" key="4">
    <source>
        <dbReference type="Proteomes" id="UP001160390"/>
    </source>
</evidence>
<evidence type="ECO:0000256" key="1">
    <source>
        <dbReference type="ARBA" id="ARBA00007812"/>
    </source>
</evidence>